<sequence>MSSVQTQYQALKDAIYGGELTVRYNDRTITYRSIAEMKQILKMMEEDMAAANGTADTTGGRRYTSFSKGY</sequence>
<dbReference type="RefSeq" id="WP_183166695.1">
    <property type="nucleotide sequence ID" value="NZ_JACHXI010000009.1"/>
</dbReference>
<proteinExistence type="predicted"/>
<dbReference type="Proteomes" id="UP000549250">
    <property type="component" value="Unassembled WGS sequence"/>
</dbReference>
<organism evidence="1 2">
    <name type="scientific">Azomonas macrocytogenes</name>
    <name type="common">Azotobacter macrocytogenes</name>
    <dbReference type="NCBI Taxonomy" id="69962"/>
    <lineage>
        <taxon>Bacteria</taxon>
        <taxon>Pseudomonadati</taxon>
        <taxon>Pseudomonadota</taxon>
        <taxon>Gammaproteobacteria</taxon>
        <taxon>Pseudomonadales</taxon>
        <taxon>Pseudomonadaceae</taxon>
        <taxon>Azomonas</taxon>
    </lineage>
</organism>
<evidence type="ECO:0000313" key="1">
    <source>
        <dbReference type="EMBL" id="MBB3103791.1"/>
    </source>
</evidence>
<dbReference type="EMBL" id="JACHXI010000009">
    <property type="protein sequence ID" value="MBB3103791.1"/>
    <property type="molecule type" value="Genomic_DNA"/>
</dbReference>
<reference evidence="1 2" key="1">
    <citation type="submission" date="2020-08" db="EMBL/GenBank/DDBJ databases">
        <title>Genomic Encyclopedia of Type Strains, Phase III (KMG-III): the genomes of soil and plant-associated and newly described type strains.</title>
        <authorList>
            <person name="Whitman W."/>
        </authorList>
    </citation>
    <scope>NUCLEOTIDE SEQUENCE [LARGE SCALE GENOMIC DNA]</scope>
    <source>
        <strain evidence="1 2">CECT 4462</strain>
    </source>
</reference>
<name>A0A839T2M6_AZOMA</name>
<comment type="caution">
    <text evidence="1">The sequence shown here is derived from an EMBL/GenBank/DDBJ whole genome shotgun (WGS) entry which is preliminary data.</text>
</comment>
<evidence type="ECO:0000313" key="2">
    <source>
        <dbReference type="Proteomes" id="UP000549250"/>
    </source>
</evidence>
<dbReference type="NCBIfam" id="NF047331">
    <property type="entry name" value="phage_HTJ"/>
    <property type="match status" value="1"/>
</dbReference>
<keyword evidence="2" id="KW-1185">Reference proteome</keyword>
<dbReference type="AlphaFoldDB" id="A0A839T2M6"/>
<protein>
    <submittedName>
        <fullName evidence="1">Uncharacterized protein</fullName>
    </submittedName>
</protein>
<accession>A0A839T2M6</accession>
<gene>
    <name evidence="1" type="ORF">FHR87_002188</name>
</gene>